<dbReference type="Gene3D" id="3.90.1150.10">
    <property type="entry name" value="Aspartate Aminotransferase, domain 1"/>
    <property type="match status" value="1"/>
</dbReference>
<comment type="function">
    <text evidence="10">Catalyzes the decarboxylative condensation of pimeloyl-[acyl-carrier protein] and L-alanine to produce 8-amino-7-oxononanoate (AON), [acyl-carrier protein], and carbon dioxide.</text>
</comment>
<dbReference type="OrthoDB" id="9807157at2"/>
<gene>
    <name evidence="12" type="primary">bioF</name>
    <name evidence="12" type="ORF">FHP05_06140</name>
</gene>
<feature type="domain" description="Aminotransferase class I/classII large" evidence="11">
    <location>
        <begin position="37"/>
        <end position="373"/>
    </location>
</feature>
<dbReference type="FunFam" id="3.40.640.10:FF:000006">
    <property type="entry name" value="5-aminolevulinate synthase, mitochondrial"/>
    <property type="match status" value="1"/>
</dbReference>
<evidence type="ECO:0000259" key="11">
    <source>
        <dbReference type="Pfam" id="PF00155"/>
    </source>
</evidence>
<protein>
    <recommendedName>
        <fullName evidence="10">8-amino-7-ketopelargonate synthase</fullName>
        <ecNumber evidence="10">2.3.1.47</ecNumber>
    </recommendedName>
</protein>
<dbReference type="InterPro" id="IPR015421">
    <property type="entry name" value="PyrdxlP-dep_Trfase_major"/>
</dbReference>
<dbReference type="PROSITE" id="PS00599">
    <property type="entry name" value="AA_TRANSFER_CLASS_2"/>
    <property type="match status" value="1"/>
</dbReference>
<accession>A0A5C8NWP9</accession>
<proteinExistence type="inferred from homology"/>
<sequence length="391" mass="43149">MKNWIQQEYENIQSSPLKRNLIKIDKNTTETTINGKKKVLAASNNYLGLATDIRVIQKAKEAIEQYGTGSGGSRLTTGNLPIHGKLEHELAQFKGEDACLLFSSGFLANMGVISSLSDHETIIFSDALNHASIIDACRLSKAKIVIYKHNDMEDLKTKLTQYQTHKKKIIVTDGVFSMDGDLAPLDKLSFLKKKYDALLIVDDAHATGVIGEKGRGSANYFHVDVDVTVGTLSKALGSEGGFVCANKKTIEFLVQKARPFIFQTALAPASVAAALMGLHIIQTEPERQKRLLELGMFIRKSLTKMGYHVPDGITPIIPIIIGDAKEAVDFQQKLDENDIFIPAIRPPTVPDNTSRLRCTLMATHTDEHIDTIIYAFKRLNPPSKGSGNFHF</sequence>
<keyword evidence="12" id="KW-0012">Acyltransferase</keyword>
<evidence type="ECO:0000256" key="1">
    <source>
        <dbReference type="ARBA" id="ARBA00001933"/>
    </source>
</evidence>
<keyword evidence="13" id="KW-1185">Reference proteome</keyword>
<dbReference type="EC" id="2.3.1.47" evidence="10"/>
<feature type="modified residue" description="N6-(pyridoxal phosphate)lysine" evidence="9">
    <location>
        <position position="234"/>
    </location>
</feature>
<evidence type="ECO:0000256" key="8">
    <source>
        <dbReference type="ARBA" id="ARBA00047715"/>
    </source>
</evidence>
<evidence type="ECO:0000256" key="5">
    <source>
        <dbReference type="ARBA" id="ARBA00022679"/>
    </source>
</evidence>
<dbReference type="Gene3D" id="3.40.640.10">
    <property type="entry name" value="Type I PLP-dependent aspartate aminotransferase-like (Major domain)"/>
    <property type="match status" value="1"/>
</dbReference>
<evidence type="ECO:0000313" key="13">
    <source>
        <dbReference type="Proteomes" id="UP000321574"/>
    </source>
</evidence>
<dbReference type="InterPro" id="IPR015424">
    <property type="entry name" value="PyrdxlP-dep_Trfase"/>
</dbReference>
<dbReference type="PANTHER" id="PTHR13693:SF3">
    <property type="entry name" value="LD36009P"/>
    <property type="match status" value="1"/>
</dbReference>
<dbReference type="InterPro" id="IPR001917">
    <property type="entry name" value="Aminotrans_II_pyridoxalP_BS"/>
</dbReference>
<keyword evidence="6" id="KW-0093">Biotin biosynthesis</keyword>
<comment type="similarity">
    <text evidence="3 10">Belongs to the class-II pyridoxal-phosphate-dependent aminotransferase family. BioF subfamily.</text>
</comment>
<organism evidence="12 13">
    <name type="scientific">Cerasibacillus terrae</name>
    <dbReference type="NCBI Taxonomy" id="2498845"/>
    <lineage>
        <taxon>Bacteria</taxon>
        <taxon>Bacillati</taxon>
        <taxon>Bacillota</taxon>
        <taxon>Bacilli</taxon>
        <taxon>Bacillales</taxon>
        <taxon>Bacillaceae</taxon>
        <taxon>Cerasibacillus</taxon>
    </lineage>
</organism>
<dbReference type="InterPro" id="IPR004723">
    <property type="entry name" value="AONS_Archaea/Proteobacteria"/>
</dbReference>
<dbReference type="InterPro" id="IPR050087">
    <property type="entry name" value="AON_synthase_class-II"/>
</dbReference>
<dbReference type="CDD" id="cd06454">
    <property type="entry name" value="KBL_like"/>
    <property type="match status" value="1"/>
</dbReference>
<comment type="pathway">
    <text evidence="2 10">Cofactor biosynthesis; biotin biosynthesis.</text>
</comment>
<dbReference type="InterPro" id="IPR015422">
    <property type="entry name" value="PyrdxlP-dep_Trfase_small"/>
</dbReference>
<dbReference type="AlphaFoldDB" id="A0A5C8NWP9"/>
<dbReference type="RefSeq" id="WP_147666368.1">
    <property type="nucleotide sequence ID" value="NZ_VDUW01000003.1"/>
</dbReference>
<dbReference type="InterPro" id="IPR004839">
    <property type="entry name" value="Aminotransferase_I/II_large"/>
</dbReference>
<dbReference type="GO" id="GO:0008710">
    <property type="term" value="F:8-amino-7-oxononanoate synthase activity"/>
    <property type="evidence" value="ECO:0007669"/>
    <property type="project" value="UniProtKB-UniRule"/>
</dbReference>
<reference evidence="12 13" key="1">
    <citation type="submission" date="2019-06" db="EMBL/GenBank/DDBJ databases">
        <title>Cerasibacillus sp. nov., isolated from maize field.</title>
        <authorList>
            <person name="Lin S.-Y."/>
            <person name="Tsai C.-F."/>
            <person name="Young C.-C."/>
        </authorList>
    </citation>
    <scope>NUCLEOTIDE SEQUENCE [LARGE SCALE GENOMIC DNA]</scope>
    <source>
        <strain evidence="12 13">CC-CFT480</strain>
    </source>
</reference>
<dbReference type="Proteomes" id="UP000321574">
    <property type="component" value="Unassembled WGS sequence"/>
</dbReference>
<keyword evidence="7 9" id="KW-0663">Pyridoxal phosphate</keyword>
<dbReference type="GO" id="GO:0009102">
    <property type="term" value="P:biotin biosynthetic process"/>
    <property type="evidence" value="ECO:0007669"/>
    <property type="project" value="UniProtKB-UniRule"/>
</dbReference>
<dbReference type="EMBL" id="VDUW01000003">
    <property type="protein sequence ID" value="TXL65698.1"/>
    <property type="molecule type" value="Genomic_DNA"/>
</dbReference>
<dbReference type="SUPFAM" id="SSF53383">
    <property type="entry name" value="PLP-dependent transferases"/>
    <property type="match status" value="1"/>
</dbReference>
<comment type="catalytic activity">
    <reaction evidence="8 10">
        <text>6-carboxyhexanoyl-[ACP] + L-alanine + H(+) = (8S)-8-amino-7-oxononanoate + holo-[ACP] + CO2</text>
        <dbReference type="Rhea" id="RHEA:42288"/>
        <dbReference type="Rhea" id="RHEA-COMP:9685"/>
        <dbReference type="Rhea" id="RHEA-COMP:9955"/>
        <dbReference type="ChEBI" id="CHEBI:15378"/>
        <dbReference type="ChEBI" id="CHEBI:16526"/>
        <dbReference type="ChEBI" id="CHEBI:57972"/>
        <dbReference type="ChEBI" id="CHEBI:64479"/>
        <dbReference type="ChEBI" id="CHEBI:78846"/>
        <dbReference type="ChEBI" id="CHEBI:149468"/>
        <dbReference type="EC" id="2.3.1.47"/>
    </reaction>
</comment>
<dbReference type="Pfam" id="PF00155">
    <property type="entry name" value="Aminotran_1_2"/>
    <property type="match status" value="1"/>
</dbReference>
<keyword evidence="5 10" id="KW-0808">Transferase</keyword>
<dbReference type="GO" id="GO:0030170">
    <property type="term" value="F:pyridoxal phosphate binding"/>
    <property type="evidence" value="ECO:0007669"/>
    <property type="project" value="InterPro"/>
</dbReference>
<evidence type="ECO:0000256" key="7">
    <source>
        <dbReference type="ARBA" id="ARBA00022898"/>
    </source>
</evidence>
<evidence type="ECO:0000256" key="2">
    <source>
        <dbReference type="ARBA" id="ARBA00004746"/>
    </source>
</evidence>
<evidence type="ECO:0000256" key="4">
    <source>
        <dbReference type="ARBA" id="ARBA00011738"/>
    </source>
</evidence>
<evidence type="ECO:0000313" key="12">
    <source>
        <dbReference type="EMBL" id="TXL65698.1"/>
    </source>
</evidence>
<dbReference type="PANTHER" id="PTHR13693">
    <property type="entry name" value="CLASS II AMINOTRANSFERASE/8-AMINO-7-OXONONANOATE SYNTHASE"/>
    <property type="match status" value="1"/>
</dbReference>
<evidence type="ECO:0000256" key="3">
    <source>
        <dbReference type="ARBA" id="ARBA00010008"/>
    </source>
</evidence>
<comment type="subunit">
    <text evidence="4 10">Homodimer.</text>
</comment>
<dbReference type="NCBIfam" id="TIGR00858">
    <property type="entry name" value="bioF"/>
    <property type="match status" value="1"/>
</dbReference>
<comment type="cofactor">
    <cofactor evidence="1 9 10">
        <name>pyridoxal 5'-phosphate</name>
        <dbReference type="ChEBI" id="CHEBI:597326"/>
    </cofactor>
</comment>
<name>A0A5C8NWP9_9BACI</name>
<evidence type="ECO:0000256" key="9">
    <source>
        <dbReference type="PIRSR" id="PIRSR604723-51"/>
    </source>
</evidence>
<evidence type="ECO:0000256" key="10">
    <source>
        <dbReference type="RuleBase" id="RU003693"/>
    </source>
</evidence>
<evidence type="ECO:0000256" key="6">
    <source>
        <dbReference type="ARBA" id="ARBA00022756"/>
    </source>
</evidence>
<comment type="caution">
    <text evidence="12">The sequence shown here is derived from an EMBL/GenBank/DDBJ whole genome shotgun (WGS) entry which is preliminary data.</text>
</comment>
<dbReference type="UniPathway" id="UPA00078"/>